<keyword evidence="2" id="KW-1185">Reference proteome</keyword>
<evidence type="ECO:0000313" key="2">
    <source>
        <dbReference type="Proteomes" id="UP001642487"/>
    </source>
</evidence>
<dbReference type="Proteomes" id="UP001642487">
    <property type="component" value="Chromosome 2"/>
</dbReference>
<name>A0ABP0Y9G9_9ROSI</name>
<feature type="non-terminal residue" evidence="1">
    <location>
        <position position="1"/>
    </location>
</feature>
<gene>
    <name evidence="1" type="ORF">CITCOLO1_LOCUS7153</name>
</gene>
<dbReference type="EMBL" id="OZ021736">
    <property type="protein sequence ID" value="CAK9315367.1"/>
    <property type="molecule type" value="Genomic_DNA"/>
</dbReference>
<evidence type="ECO:0000313" key="1">
    <source>
        <dbReference type="EMBL" id="CAK9315367.1"/>
    </source>
</evidence>
<reference evidence="1 2" key="1">
    <citation type="submission" date="2024-03" db="EMBL/GenBank/DDBJ databases">
        <authorList>
            <person name="Gkanogiannis A."/>
            <person name="Becerra Lopez-Lavalle L."/>
        </authorList>
    </citation>
    <scope>NUCLEOTIDE SEQUENCE [LARGE SCALE GENOMIC DNA]</scope>
</reference>
<feature type="non-terminal residue" evidence="1">
    <location>
        <position position="52"/>
    </location>
</feature>
<sequence length="52" mass="5782">CRSVESIDEDVAFDDVCIFPDPHENCTFVAKIDFVVSSFVGSMIGLDLQEKL</sequence>
<organism evidence="1 2">
    <name type="scientific">Citrullus colocynthis</name>
    <name type="common">colocynth</name>
    <dbReference type="NCBI Taxonomy" id="252529"/>
    <lineage>
        <taxon>Eukaryota</taxon>
        <taxon>Viridiplantae</taxon>
        <taxon>Streptophyta</taxon>
        <taxon>Embryophyta</taxon>
        <taxon>Tracheophyta</taxon>
        <taxon>Spermatophyta</taxon>
        <taxon>Magnoliopsida</taxon>
        <taxon>eudicotyledons</taxon>
        <taxon>Gunneridae</taxon>
        <taxon>Pentapetalae</taxon>
        <taxon>rosids</taxon>
        <taxon>fabids</taxon>
        <taxon>Cucurbitales</taxon>
        <taxon>Cucurbitaceae</taxon>
        <taxon>Benincaseae</taxon>
        <taxon>Citrullus</taxon>
    </lineage>
</organism>
<accession>A0ABP0Y9G9</accession>
<protein>
    <submittedName>
        <fullName evidence="1">Uncharacterized protein</fullName>
    </submittedName>
</protein>
<proteinExistence type="predicted"/>